<dbReference type="EMBL" id="CAJVQB010008193">
    <property type="protein sequence ID" value="CAG8715372.1"/>
    <property type="molecule type" value="Genomic_DNA"/>
</dbReference>
<comment type="caution">
    <text evidence="1">The sequence shown here is derived from an EMBL/GenBank/DDBJ whole genome shotgun (WGS) entry which is preliminary data.</text>
</comment>
<dbReference type="SUPFAM" id="SSF82171">
    <property type="entry name" value="DPP6 N-terminal domain-like"/>
    <property type="match status" value="1"/>
</dbReference>
<protein>
    <submittedName>
        <fullName evidence="1">42755_t:CDS:1</fullName>
    </submittedName>
</protein>
<organism evidence="1 2">
    <name type="scientific">Gigaspora margarita</name>
    <dbReference type="NCBI Taxonomy" id="4874"/>
    <lineage>
        <taxon>Eukaryota</taxon>
        <taxon>Fungi</taxon>
        <taxon>Fungi incertae sedis</taxon>
        <taxon>Mucoromycota</taxon>
        <taxon>Glomeromycotina</taxon>
        <taxon>Glomeromycetes</taxon>
        <taxon>Diversisporales</taxon>
        <taxon>Gigasporaceae</taxon>
        <taxon>Gigaspora</taxon>
    </lineage>
</organism>
<dbReference type="Proteomes" id="UP000789901">
    <property type="component" value="Unassembled WGS sequence"/>
</dbReference>
<reference evidence="1 2" key="1">
    <citation type="submission" date="2021-06" db="EMBL/GenBank/DDBJ databases">
        <authorList>
            <person name="Kallberg Y."/>
            <person name="Tangrot J."/>
            <person name="Rosling A."/>
        </authorList>
    </citation>
    <scope>NUCLEOTIDE SEQUENCE [LARGE SCALE GENOMIC DNA]</scope>
    <source>
        <strain evidence="1 2">120-4 pot B 10/14</strain>
    </source>
</reference>
<proteinExistence type="predicted"/>
<evidence type="ECO:0000313" key="1">
    <source>
        <dbReference type="EMBL" id="CAG8715372.1"/>
    </source>
</evidence>
<sequence>MEESENSEKKETIIFFEEEPHTVSDIYVSKDGKYIITYDQVNDSLLGWIADENDVRTDNEIGIFKIERQQEDLDKNLLFKITSIKTKISMIVFDDRGYEIVDLRTKHQIICPSQFYNTKPEFLEFTSIDELIIFVEEEQTMYLYLVNFKKNMWIKKMSLKIRTFMEDIGFFGIMGENYDEEMDRIVRIISPDSNSTCIYLITNNGMLLLDRETKTIEIRITFDLDFKKKEKKRIINIKSIRTGLVVRTFTIQSLESSEEGNVNEKWYIIRSFDCLYIIAFINTKILLLNIINGSKYVITNDLNEEIKAIINENLSNFNIFTIYAPDNTLFGIQHNKILKKGFRNLDFGKFFYNQNLEVLIWDSYLNIQEPDANLYSISPDIQELKRVKQLPVDAIKRRSCENELVKWSWVDKELKVELKSDDESKSPEYKIEVGECMDLMMEIIYNTDLIINTGEELCIFHFDLNMKSVTLQYYWRIFSKNEDSFIPFNLENILFLPRTDFLKSLNSGYLSDVHELWIDTIVEDKFSLAAYGKDLMICLIYIRASFLVDIVLDKWIKWFIESPRENFYFLKIISILYSELYKSFPEHMKKFNDTLKFSLDKELSINILLIL</sequence>
<gene>
    <name evidence="1" type="ORF">GMARGA_LOCUS13070</name>
</gene>
<accession>A0ABN7V3A9</accession>
<evidence type="ECO:0000313" key="2">
    <source>
        <dbReference type="Proteomes" id="UP000789901"/>
    </source>
</evidence>
<name>A0ABN7V3A9_GIGMA</name>
<keyword evidence="2" id="KW-1185">Reference proteome</keyword>